<dbReference type="AlphaFoldDB" id="A0A9X2SLJ1"/>
<evidence type="ECO:0000259" key="2">
    <source>
        <dbReference type="Pfam" id="PF00857"/>
    </source>
</evidence>
<feature type="domain" description="Isochorismatase-like" evidence="2">
    <location>
        <begin position="3"/>
        <end position="175"/>
    </location>
</feature>
<dbReference type="InterPro" id="IPR050272">
    <property type="entry name" value="Isochorismatase-like_hydrls"/>
</dbReference>
<accession>A0A9X2SLJ1</accession>
<dbReference type="EMBL" id="JAMXQV010000009">
    <property type="protein sequence ID" value="MCR6484931.1"/>
    <property type="molecule type" value="Genomic_DNA"/>
</dbReference>
<organism evidence="3 4">
    <name type="scientific">Amycolatopsis iheyensis</name>
    <dbReference type="NCBI Taxonomy" id="2945988"/>
    <lineage>
        <taxon>Bacteria</taxon>
        <taxon>Bacillati</taxon>
        <taxon>Actinomycetota</taxon>
        <taxon>Actinomycetes</taxon>
        <taxon>Pseudonocardiales</taxon>
        <taxon>Pseudonocardiaceae</taxon>
        <taxon>Amycolatopsis</taxon>
    </lineage>
</organism>
<dbReference type="Pfam" id="PF00857">
    <property type="entry name" value="Isochorismatase"/>
    <property type="match status" value="1"/>
</dbReference>
<keyword evidence="4" id="KW-1185">Reference proteome</keyword>
<evidence type="ECO:0000313" key="3">
    <source>
        <dbReference type="EMBL" id="MCR6484931.1"/>
    </source>
</evidence>
<dbReference type="PANTHER" id="PTHR43540:SF1">
    <property type="entry name" value="ISOCHORISMATASE HYDROLASE"/>
    <property type="match status" value="1"/>
</dbReference>
<evidence type="ECO:0000256" key="1">
    <source>
        <dbReference type="ARBA" id="ARBA00022801"/>
    </source>
</evidence>
<dbReference type="PANTHER" id="PTHR43540">
    <property type="entry name" value="PEROXYUREIDOACRYLATE/UREIDOACRYLATE AMIDOHYDROLASE-RELATED"/>
    <property type="match status" value="1"/>
</dbReference>
<dbReference type="Proteomes" id="UP001144096">
    <property type="component" value="Unassembled WGS sequence"/>
</dbReference>
<dbReference type="RefSeq" id="WP_257921549.1">
    <property type="nucleotide sequence ID" value="NZ_JAMXQV010000009.1"/>
</dbReference>
<evidence type="ECO:0000313" key="4">
    <source>
        <dbReference type="Proteomes" id="UP001144096"/>
    </source>
</evidence>
<dbReference type="SUPFAM" id="SSF52499">
    <property type="entry name" value="Isochorismatase-like hydrolases"/>
    <property type="match status" value="1"/>
</dbReference>
<dbReference type="Gene3D" id="3.40.50.850">
    <property type="entry name" value="Isochorismatase-like"/>
    <property type="match status" value="1"/>
</dbReference>
<dbReference type="InterPro" id="IPR000868">
    <property type="entry name" value="Isochorismatase-like_dom"/>
</dbReference>
<dbReference type="CDD" id="cd00431">
    <property type="entry name" value="cysteine_hydrolases"/>
    <property type="match status" value="1"/>
</dbReference>
<gene>
    <name evidence="3" type="ORF">M8542_19055</name>
</gene>
<name>A0A9X2SLJ1_9PSEU</name>
<sequence length="180" mass="19106">MATALLSMDLQRSPLSRVDDDYLPRAVHALRAARATGVLVVHVALRLRAGHTDVHPRNRIFGAVPAHLYTADDPGAEIHPDVAPADGEIVVFKNRVSAFAGNDLDQILAAQDVTHLVLAGIATGGVVLSTALRAADLDYELTVLGDACADPNPALHDTLLTDVLARRGRVTTVDEWAGTK</sequence>
<reference evidence="3" key="1">
    <citation type="submission" date="2022-06" db="EMBL/GenBank/DDBJ databases">
        <title>Amycolatopsis iheyaensis sp. nov., a new species of the genus Amycolatopsis isolated from soil in Iheya island, Japan.</title>
        <authorList>
            <person name="Ngamcharungchit C."/>
            <person name="Kanto H."/>
            <person name="Take A."/>
            <person name="Intra B."/>
            <person name="Matsumoto A."/>
            <person name="Panbangred W."/>
            <person name="Inahashi Y."/>
        </authorList>
    </citation>
    <scope>NUCLEOTIDE SEQUENCE</scope>
    <source>
        <strain evidence="3">OK19-0408</strain>
    </source>
</reference>
<protein>
    <submittedName>
        <fullName evidence="3">Cysteine hydrolase</fullName>
    </submittedName>
</protein>
<dbReference type="GO" id="GO:0016787">
    <property type="term" value="F:hydrolase activity"/>
    <property type="evidence" value="ECO:0007669"/>
    <property type="project" value="UniProtKB-KW"/>
</dbReference>
<comment type="caution">
    <text evidence="3">The sequence shown here is derived from an EMBL/GenBank/DDBJ whole genome shotgun (WGS) entry which is preliminary data.</text>
</comment>
<proteinExistence type="predicted"/>
<keyword evidence="1 3" id="KW-0378">Hydrolase</keyword>
<dbReference type="InterPro" id="IPR036380">
    <property type="entry name" value="Isochorismatase-like_sf"/>
</dbReference>